<reference evidence="13 14" key="1">
    <citation type="submission" date="2018-10" db="EMBL/GenBank/DDBJ databases">
        <title>Phylogenomics of Brevibacillus.</title>
        <authorList>
            <person name="Dunlap C."/>
        </authorList>
    </citation>
    <scope>NUCLEOTIDE SEQUENCE [LARGE SCALE GENOMIC DNA]</scope>
    <source>
        <strain evidence="13 14">JCM 15716</strain>
    </source>
</reference>
<dbReference type="InterPro" id="IPR003730">
    <property type="entry name" value="Cu_polyphenol_OxRdtase"/>
</dbReference>
<evidence type="ECO:0000256" key="10">
    <source>
        <dbReference type="ARBA" id="ARBA00048968"/>
    </source>
</evidence>
<keyword evidence="14" id="KW-1185">Reference proteome</keyword>
<accession>A0A3M8DTQ6</accession>
<evidence type="ECO:0000256" key="11">
    <source>
        <dbReference type="ARBA" id="ARBA00049893"/>
    </source>
</evidence>
<sequence>MRTGGSSKEPFGSFNMGLHVGDDPQAVISNRQTLCDELGFSFARFSCAEQIHGNKVMRITAAEAGAGRETFEESIAKTDGIYTDEKGILLTSFYADCVPLYFIDPASLAIGLAHAGWRGTVGRISEEMIRAFARDFGSKPEEILTAIGPSIGGCCYEVDDFVIDQVKQSSNRWQTCVTKTGQGKYMLDLKLLNQLIMEEAGIRPEHILRTDWCTSCRPDLFFSYRKEAGKTGRMASYIGWA</sequence>
<name>A0A3M8DTQ6_9BACL</name>
<comment type="catalytic activity">
    <reaction evidence="9">
        <text>adenosine + H2O + H(+) = inosine + NH4(+)</text>
        <dbReference type="Rhea" id="RHEA:24408"/>
        <dbReference type="ChEBI" id="CHEBI:15377"/>
        <dbReference type="ChEBI" id="CHEBI:15378"/>
        <dbReference type="ChEBI" id="CHEBI:16335"/>
        <dbReference type="ChEBI" id="CHEBI:17596"/>
        <dbReference type="ChEBI" id="CHEBI:28938"/>
        <dbReference type="EC" id="3.5.4.4"/>
    </reaction>
    <physiologicalReaction direction="left-to-right" evidence="9">
        <dbReference type="Rhea" id="RHEA:24409"/>
    </physiologicalReaction>
</comment>
<dbReference type="SUPFAM" id="SSF64438">
    <property type="entry name" value="CNF1/YfiH-like putative cysteine hydrolases"/>
    <property type="match status" value="1"/>
</dbReference>
<comment type="function">
    <text evidence="3">Purine nucleoside enzyme that catalyzes the phosphorolysis of adenosine and inosine nucleosides, yielding D-ribose 1-phosphate and the respective free bases, adenine and hypoxanthine. Also catalyzes the phosphorolysis of S-methyl-5'-thioadenosine into adenine and S-methyl-5-thio-alpha-D-ribose 1-phosphate. Also has adenosine deaminase activity.</text>
</comment>
<evidence type="ECO:0000256" key="2">
    <source>
        <dbReference type="ARBA" id="ARBA00001947"/>
    </source>
</evidence>
<comment type="catalytic activity">
    <reaction evidence="11">
        <text>S-methyl-5'-thioadenosine + phosphate = 5-(methylsulfanyl)-alpha-D-ribose 1-phosphate + adenine</text>
        <dbReference type="Rhea" id="RHEA:11852"/>
        <dbReference type="ChEBI" id="CHEBI:16708"/>
        <dbReference type="ChEBI" id="CHEBI:17509"/>
        <dbReference type="ChEBI" id="CHEBI:43474"/>
        <dbReference type="ChEBI" id="CHEBI:58533"/>
        <dbReference type="EC" id="2.4.2.28"/>
    </reaction>
    <physiologicalReaction direction="left-to-right" evidence="11">
        <dbReference type="Rhea" id="RHEA:11853"/>
    </physiologicalReaction>
</comment>
<dbReference type="Pfam" id="PF02578">
    <property type="entry name" value="Cu-oxidase_4"/>
    <property type="match status" value="1"/>
</dbReference>
<dbReference type="GO" id="GO:0005507">
    <property type="term" value="F:copper ion binding"/>
    <property type="evidence" value="ECO:0007669"/>
    <property type="project" value="TreeGrafter"/>
</dbReference>
<comment type="catalytic activity">
    <reaction evidence="1">
        <text>inosine + phosphate = alpha-D-ribose 1-phosphate + hypoxanthine</text>
        <dbReference type="Rhea" id="RHEA:27646"/>
        <dbReference type="ChEBI" id="CHEBI:17368"/>
        <dbReference type="ChEBI" id="CHEBI:17596"/>
        <dbReference type="ChEBI" id="CHEBI:43474"/>
        <dbReference type="ChEBI" id="CHEBI:57720"/>
        <dbReference type="EC" id="2.4.2.1"/>
    </reaction>
    <physiologicalReaction direction="left-to-right" evidence="1">
        <dbReference type="Rhea" id="RHEA:27647"/>
    </physiologicalReaction>
</comment>
<comment type="similarity">
    <text evidence="4 12">Belongs to the purine nucleoside phosphorylase YfiH/LACC1 family.</text>
</comment>
<evidence type="ECO:0000256" key="7">
    <source>
        <dbReference type="ARBA" id="ARBA00022801"/>
    </source>
</evidence>
<evidence type="ECO:0000256" key="6">
    <source>
        <dbReference type="ARBA" id="ARBA00022723"/>
    </source>
</evidence>
<dbReference type="NCBIfam" id="TIGR00726">
    <property type="entry name" value="peptidoglycan editing factor PgeF"/>
    <property type="match status" value="1"/>
</dbReference>
<dbReference type="AlphaFoldDB" id="A0A3M8DTQ6"/>
<dbReference type="GO" id="GO:0016787">
    <property type="term" value="F:hydrolase activity"/>
    <property type="evidence" value="ECO:0007669"/>
    <property type="project" value="UniProtKB-KW"/>
</dbReference>
<dbReference type="InterPro" id="IPR011324">
    <property type="entry name" value="Cytotoxic_necrot_fac-like_cat"/>
</dbReference>
<gene>
    <name evidence="13" type="primary">pgeF</name>
    <name evidence="13" type="ORF">EDM56_06085</name>
</gene>
<evidence type="ECO:0000313" key="14">
    <source>
        <dbReference type="Proteomes" id="UP000271031"/>
    </source>
</evidence>
<keyword evidence="7" id="KW-0378">Hydrolase</keyword>
<keyword evidence="8" id="KW-0862">Zinc</keyword>
<evidence type="ECO:0000256" key="9">
    <source>
        <dbReference type="ARBA" id="ARBA00047989"/>
    </source>
</evidence>
<dbReference type="EMBL" id="RHHQ01000006">
    <property type="protein sequence ID" value="RNB91304.1"/>
    <property type="molecule type" value="Genomic_DNA"/>
</dbReference>
<organism evidence="13 14">
    <name type="scientific">Brevibacillus fluminis</name>
    <dbReference type="NCBI Taxonomy" id="511487"/>
    <lineage>
        <taxon>Bacteria</taxon>
        <taxon>Bacillati</taxon>
        <taxon>Bacillota</taxon>
        <taxon>Bacilli</taxon>
        <taxon>Bacillales</taxon>
        <taxon>Paenibacillaceae</taxon>
        <taxon>Brevibacillus</taxon>
    </lineage>
</organism>
<comment type="catalytic activity">
    <reaction evidence="10">
        <text>adenosine + phosphate = alpha-D-ribose 1-phosphate + adenine</text>
        <dbReference type="Rhea" id="RHEA:27642"/>
        <dbReference type="ChEBI" id="CHEBI:16335"/>
        <dbReference type="ChEBI" id="CHEBI:16708"/>
        <dbReference type="ChEBI" id="CHEBI:43474"/>
        <dbReference type="ChEBI" id="CHEBI:57720"/>
        <dbReference type="EC" id="2.4.2.1"/>
    </reaction>
    <physiologicalReaction direction="left-to-right" evidence="10">
        <dbReference type="Rhea" id="RHEA:27643"/>
    </physiologicalReaction>
</comment>
<evidence type="ECO:0000256" key="5">
    <source>
        <dbReference type="ARBA" id="ARBA00022679"/>
    </source>
</evidence>
<dbReference type="PANTHER" id="PTHR30616:SF2">
    <property type="entry name" value="PURINE NUCLEOSIDE PHOSPHORYLASE LACC1"/>
    <property type="match status" value="1"/>
</dbReference>
<evidence type="ECO:0000256" key="1">
    <source>
        <dbReference type="ARBA" id="ARBA00000553"/>
    </source>
</evidence>
<evidence type="ECO:0000256" key="8">
    <source>
        <dbReference type="ARBA" id="ARBA00022833"/>
    </source>
</evidence>
<dbReference type="PANTHER" id="PTHR30616">
    <property type="entry name" value="UNCHARACTERIZED PROTEIN YFIH"/>
    <property type="match status" value="1"/>
</dbReference>
<comment type="cofactor">
    <cofactor evidence="2">
        <name>Zn(2+)</name>
        <dbReference type="ChEBI" id="CHEBI:29105"/>
    </cofactor>
</comment>
<dbReference type="GO" id="GO:0017061">
    <property type="term" value="F:S-methyl-5-thioadenosine phosphorylase activity"/>
    <property type="evidence" value="ECO:0007669"/>
    <property type="project" value="UniProtKB-EC"/>
</dbReference>
<dbReference type="CDD" id="cd16833">
    <property type="entry name" value="YfiH"/>
    <property type="match status" value="1"/>
</dbReference>
<keyword evidence="5" id="KW-0808">Transferase</keyword>
<keyword evidence="6" id="KW-0479">Metal-binding</keyword>
<dbReference type="Proteomes" id="UP000271031">
    <property type="component" value="Unassembled WGS sequence"/>
</dbReference>
<comment type="caution">
    <text evidence="13">The sequence shown here is derived from an EMBL/GenBank/DDBJ whole genome shotgun (WGS) entry which is preliminary data.</text>
</comment>
<dbReference type="Gene3D" id="3.60.140.10">
    <property type="entry name" value="CNF1/YfiH-like putative cysteine hydrolases"/>
    <property type="match status" value="1"/>
</dbReference>
<dbReference type="OrthoDB" id="4279at2"/>
<protein>
    <recommendedName>
        <fullName evidence="12">Purine nucleoside phosphorylase</fullName>
    </recommendedName>
</protein>
<evidence type="ECO:0000256" key="12">
    <source>
        <dbReference type="RuleBase" id="RU361274"/>
    </source>
</evidence>
<dbReference type="InterPro" id="IPR038371">
    <property type="entry name" value="Cu_polyphenol_OxRdtase_sf"/>
</dbReference>
<proteinExistence type="inferred from homology"/>
<evidence type="ECO:0000256" key="3">
    <source>
        <dbReference type="ARBA" id="ARBA00003215"/>
    </source>
</evidence>
<evidence type="ECO:0000313" key="13">
    <source>
        <dbReference type="EMBL" id="RNB91304.1"/>
    </source>
</evidence>
<evidence type="ECO:0000256" key="4">
    <source>
        <dbReference type="ARBA" id="ARBA00007353"/>
    </source>
</evidence>